<dbReference type="EMBL" id="CAJOBC010007260">
    <property type="protein sequence ID" value="CAF3926088.1"/>
    <property type="molecule type" value="Genomic_DNA"/>
</dbReference>
<evidence type="ECO:0000313" key="3">
    <source>
        <dbReference type="EMBL" id="CAF3926088.1"/>
    </source>
</evidence>
<organism evidence="2 4">
    <name type="scientific">Didymodactylos carnosus</name>
    <dbReference type="NCBI Taxonomy" id="1234261"/>
    <lineage>
        <taxon>Eukaryota</taxon>
        <taxon>Metazoa</taxon>
        <taxon>Spiralia</taxon>
        <taxon>Gnathifera</taxon>
        <taxon>Rotifera</taxon>
        <taxon>Eurotatoria</taxon>
        <taxon>Bdelloidea</taxon>
        <taxon>Philodinida</taxon>
        <taxon>Philodinidae</taxon>
        <taxon>Didymodactylos</taxon>
    </lineage>
</organism>
<comment type="caution">
    <text evidence="2">The sequence shown here is derived from an EMBL/GenBank/DDBJ whole genome shotgun (WGS) entry which is preliminary data.</text>
</comment>
<reference evidence="2" key="1">
    <citation type="submission" date="2021-02" db="EMBL/GenBank/DDBJ databases">
        <authorList>
            <person name="Nowell W R."/>
        </authorList>
    </citation>
    <scope>NUCLEOTIDE SEQUENCE</scope>
</reference>
<sequence>MLVTVPLTNDEQENSQLHKTPLIRIVDYERDLRAQSDPSSQRTKNEQQYLLWCLQQTPLVRDTDWLNNRPAQPESFSGALVGKE</sequence>
<dbReference type="EMBL" id="CAJNOQ010007258">
    <property type="protein sequence ID" value="CAF1162505.1"/>
    <property type="molecule type" value="Genomic_DNA"/>
</dbReference>
<dbReference type="Proteomes" id="UP000663829">
    <property type="component" value="Unassembled WGS sequence"/>
</dbReference>
<dbReference type="Proteomes" id="UP000681722">
    <property type="component" value="Unassembled WGS sequence"/>
</dbReference>
<dbReference type="AlphaFoldDB" id="A0A814TNB4"/>
<evidence type="ECO:0000313" key="2">
    <source>
        <dbReference type="EMBL" id="CAF1162505.1"/>
    </source>
</evidence>
<keyword evidence="4" id="KW-1185">Reference proteome</keyword>
<protein>
    <submittedName>
        <fullName evidence="2">Uncharacterized protein</fullName>
    </submittedName>
</protein>
<accession>A0A814TNB4</accession>
<proteinExistence type="predicted"/>
<evidence type="ECO:0000256" key="1">
    <source>
        <dbReference type="SAM" id="MobiDB-lite"/>
    </source>
</evidence>
<evidence type="ECO:0000313" key="4">
    <source>
        <dbReference type="Proteomes" id="UP000663829"/>
    </source>
</evidence>
<name>A0A814TNB4_9BILA</name>
<gene>
    <name evidence="2" type="ORF">GPM918_LOCUS21751</name>
    <name evidence="3" type="ORF">SRO942_LOCUS21750</name>
</gene>
<feature type="region of interest" description="Disordered" evidence="1">
    <location>
        <begin position="65"/>
        <end position="84"/>
    </location>
</feature>